<dbReference type="CDD" id="cd02440">
    <property type="entry name" value="AdoMet_MTases"/>
    <property type="match status" value="1"/>
</dbReference>
<evidence type="ECO:0000256" key="1">
    <source>
        <dbReference type="ARBA" id="ARBA00005179"/>
    </source>
</evidence>
<comment type="caution">
    <text evidence="6">The sequence shown here is derived from an EMBL/GenBank/DDBJ whole genome shotgun (WGS) entry which is preliminary data.</text>
</comment>
<evidence type="ECO:0000256" key="2">
    <source>
        <dbReference type="ARBA" id="ARBA00022679"/>
    </source>
</evidence>
<dbReference type="Proteomes" id="UP001485043">
    <property type="component" value="Unassembled WGS sequence"/>
</dbReference>
<comment type="pathway">
    <text evidence="1">Secondary metabolite biosynthesis.</text>
</comment>
<dbReference type="PANTHER" id="PTHR35897">
    <property type="entry name" value="METHYLTRANSFERASE AUSD"/>
    <property type="match status" value="1"/>
</dbReference>
<gene>
    <name evidence="6" type="ORF">WJX84_004475</name>
</gene>
<evidence type="ECO:0000313" key="7">
    <source>
        <dbReference type="Proteomes" id="UP001485043"/>
    </source>
</evidence>
<comment type="similarity">
    <text evidence="4">Belongs to the class I-like SAM-binding methyltransferase superfamily.</text>
</comment>
<organism evidence="6 7">
    <name type="scientific">Apatococcus fuscideae</name>
    <dbReference type="NCBI Taxonomy" id="2026836"/>
    <lineage>
        <taxon>Eukaryota</taxon>
        <taxon>Viridiplantae</taxon>
        <taxon>Chlorophyta</taxon>
        <taxon>core chlorophytes</taxon>
        <taxon>Trebouxiophyceae</taxon>
        <taxon>Chlorellales</taxon>
        <taxon>Chlorellaceae</taxon>
        <taxon>Apatococcus</taxon>
    </lineage>
</organism>
<name>A0AAW1T3D0_9CHLO</name>
<protein>
    <recommendedName>
        <fullName evidence="5">Methyltransferase type 12 domain-containing protein</fullName>
    </recommendedName>
</protein>
<sequence>MRVHYVSSSCFEHLRACRTSPALPSMSLGEGIRILIGGQQTTLGSKAAIANATPGKEISEPDLQFLQSLRPDLSLSELKAHALQNYAKGMSAGALKYNCFLKLYYLLPAITDHTLYRSLLARPSKGLFLDLGGGQGTDARKLCQDGYPAGQVVVSDISPFLWEVGLDLFQDGPEGPVRFVEANILNSADMAPGGALHSFLGSVDVLYAQAVLHLFTADTMKAYILAAMPLLKPGCLFLGANASSDPPGSFDVSEGSKLSDAPFLQSPSSFKAVFEELGFLDVKVEVSEFKDFLRRRGFSKDIWDIDMATPFGDGKRKLQWITWSATKPTGLCRPP</sequence>
<dbReference type="AlphaFoldDB" id="A0AAW1T3D0"/>
<evidence type="ECO:0000313" key="6">
    <source>
        <dbReference type="EMBL" id="KAK9864004.1"/>
    </source>
</evidence>
<proteinExistence type="inferred from homology"/>
<keyword evidence="3" id="KW-0949">S-adenosyl-L-methionine</keyword>
<keyword evidence="7" id="KW-1185">Reference proteome</keyword>
<dbReference type="InterPro" id="IPR029063">
    <property type="entry name" value="SAM-dependent_MTases_sf"/>
</dbReference>
<feature type="domain" description="Methyltransferase type 12" evidence="5">
    <location>
        <begin position="129"/>
        <end position="236"/>
    </location>
</feature>
<accession>A0AAW1T3D0</accession>
<dbReference type="Pfam" id="PF08242">
    <property type="entry name" value="Methyltransf_12"/>
    <property type="match status" value="1"/>
</dbReference>
<dbReference type="EMBL" id="JALJOV010000403">
    <property type="protein sequence ID" value="KAK9864004.1"/>
    <property type="molecule type" value="Genomic_DNA"/>
</dbReference>
<dbReference type="InterPro" id="IPR051654">
    <property type="entry name" value="Meroterpenoid_MTases"/>
</dbReference>
<dbReference type="InterPro" id="IPR013217">
    <property type="entry name" value="Methyltransf_12"/>
</dbReference>
<dbReference type="PANTHER" id="PTHR35897:SF1">
    <property type="entry name" value="METHYLTRANSFERASE AUSD"/>
    <property type="match status" value="1"/>
</dbReference>
<evidence type="ECO:0000259" key="5">
    <source>
        <dbReference type="Pfam" id="PF08242"/>
    </source>
</evidence>
<keyword evidence="2" id="KW-0808">Transferase</keyword>
<dbReference type="Gene3D" id="3.40.50.150">
    <property type="entry name" value="Vaccinia Virus protein VP39"/>
    <property type="match status" value="1"/>
</dbReference>
<evidence type="ECO:0000256" key="3">
    <source>
        <dbReference type="ARBA" id="ARBA00022691"/>
    </source>
</evidence>
<dbReference type="GO" id="GO:0016740">
    <property type="term" value="F:transferase activity"/>
    <property type="evidence" value="ECO:0007669"/>
    <property type="project" value="UniProtKB-KW"/>
</dbReference>
<dbReference type="SUPFAM" id="SSF53335">
    <property type="entry name" value="S-adenosyl-L-methionine-dependent methyltransferases"/>
    <property type="match status" value="1"/>
</dbReference>
<reference evidence="6 7" key="1">
    <citation type="journal article" date="2024" name="Nat. Commun.">
        <title>Phylogenomics reveals the evolutionary origins of lichenization in chlorophyte algae.</title>
        <authorList>
            <person name="Puginier C."/>
            <person name="Libourel C."/>
            <person name="Otte J."/>
            <person name="Skaloud P."/>
            <person name="Haon M."/>
            <person name="Grisel S."/>
            <person name="Petersen M."/>
            <person name="Berrin J.G."/>
            <person name="Delaux P.M."/>
            <person name="Dal Grande F."/>
            <person name="Keller J."/>
        </authorList>
    </citation>
    <scope>NUCLEOTIDE SEQUENCE [LARGE SCALE GENOMIC DNA]</scope>
    <source>
        <strain evidence="6 7">SAG 2523</strain>
    </source>
</reference>
<evidence type="ECO:0000256" key="4">
    <source>
        <dbReference type="ARBA" id="ARBA00038314"/>
    </source>
</evidence>